<dbReference type="Gene3D" id="3.40.190.10">
    <property type="entry name" value="Periplasmic binding protein-like II"/>
    <property type="match status" value="2"/>
</dbReference>
<proteinExistence type="predicted"/>
<dbReference type="OrthoDB" id="9812682at2"/>
<evidence type="ECO:0000313" key="4">
    <source>
        <dbReference type="Proteomes" id="UP000198519"/>
    </source>
</evidence>
<evidence type="ECO:0000256" key="1">
    <source>
        <dbReference type="ARBA" id="ARBA00022729"/>
    </source>
</evidence>
<accession>A0A1I4SVJ6</accession>
<keyword evidence="4" id="KW-1185">Reference proteome</keyword>
<sequence length="574" mass="64401">MRNGTPEINLSVKVTLPLLVSGLAAFPAHADVYTDAAERWLTNEFTESTLSHEQQMDELAWFSQAAAPYRGMTIRVVSERIDTHVYEANVLARAFRDITGINVIHEVTGEDDLVKKIRAQMDTGLNIYDGYINDTDFIGTHFRYGKTVALSDYIQAEGAEVTLPTLDLDDFIGLDFGTGPDGKLYQLPDQQFANLYWYRHDWFSRPDLQRQFETQYGYPLGVPQNWAAYEDIAEFFSHRVQRIDGQRIWGHMDYGRTDPSLGWRVSDAWLSLAGAGDTGLPNGYPVDEWGIRMDGCHPVGASVARGGALNSPAAVYAITKYVEWLEQFAPPQAFELTFTSSGEWIAQGQVAQQVFWYTAFMPALTAPTSRVTGQDGRPLWRVAPSPRGAYWQEGMKSGYQDAGGWTFLKNTPADRLAAAWLYAQFTVSKTVSLQKLLVNLTPIRLSDIESEQFGEQAPYLGGLVEFYRSNARNIWTPTGVNVPDYAALSGYWWQHLSQVLRHQASPEEAMTALARDIDITLEELGNDPDLSCAPQLNPPRPEADWLQVPGAPKPRLTQQPTPVTLPYREAIEQW</sequence>
<feature type="signal peptide" evidence="2">
    <location>
        <begin position="1"/>
        <end position="30"/>
    </location>
</feature>
<dbReference type="STRING" id="488535.SAMN04487963_3344"/>
<evidence type="ECO:0000313" key="3">
    <source>
        <dbReference type="EMBL" id="SFM68407.1"/>
    </source>
</evidence>
<protein>
    <submittedName>
        <fullName evidence="3">Carbohydrate ABC transporter substrate-binding protein, CUT1 family</fullName>
    </submittedName>
</protein>
<name>A0A1I4SVJ6_9GAMM</name>
<feature type="chain" id="PRO_5011687774" evidence="2">
    <location>
        <begin position="31"/>
        <end position="574"/>
    </location>
</feature>
<dbReference type="InterPro" id="IPR014597">
    <property type="entry name" value="ABC_tp_sb"/>
</dbReference>
<reference evidence="4" key="1">
    <citation type="submission" date="2016-10" db="EMBL/GenBank/DDBJ databases">
        <authorList>
            <person name="Varghese N."/>
            <person name="Submissions S."/>
        </authorList>
    </citation>
    <scope>NUCLEOTIDE SEQUENCE [LARGE SCALE GENOMIC DNA]</scope>
    <source>
        <strain evidence="4">CGMCC 1.7061</strain>
    </source>
</reference>
<dbReference type="Proteomes" id="UP000198519">
    <property type="component" value="Unassembled WGS sequence"/>
</dbReference>
<evidence type="ECO:0000256" key="2">
    <source>
        <dbReference type="SAM" id="SignalP"/>
    </source>
</evidence>
<organism evidence="3 4">
    <name type="scientific">Marinobacter zhejiangensis</name>
    <dbReference type="NCBI Taxonomy" id="488535"/>
    <lineage>
        <taxon>Bacteria</taxon>
        <taxon>Pseudomonadati</taxon>
        <taxon>Pseudomonadota</taxon>
        <taxon>Gammaproteobacteria</taxon>
        <taxon>Pseudomonadales</taxon>
        <taxon>Marinobacteraceae</taxon>
        <taxon>Marinobacter</taxon>
    </lineage>
</organism>
<dbReference type="PANTHER" id="PTHR43649:SF33">
    <property type="entry name" value="POLYGALACTURONAN_RHAMNOGALACTURONAN-BINDING PROTEIN YTCQ"/>
    <property type="match status" value="1"/>
</dbReference>
<dbReference type="InterPro" id="IPR050490">
    <property type="entry name" value="Bact_solute-bd_prot1"/>
</dbReference>
<dbReference type="GO" id="GO:0022857">
    <property type="term" value="F:transmembrane transporter activity"/>
    <property type="evidence" value="ECO:0007669"/>
    <property type="project" value="InterPro"/>
</dbReference>
<dbReference type="AlphaFoldDB" id="A0A1I4SVJ6"/>
<dbReference type="EMBL" id="FOUE01000006">
    <property type="protein sequence ID" value="SFM68407.1"/>
    <property type="molecule type" value="Genomic_DNA"/>
</dbReference>
<dbReference type="PANTHER" id="PTHR43649">
    <property type="entry name" value="ARABINOSE-BINDING PROTEIN-RELATED"/>
    <property type="match status" value="1"/>
</dbReference>
<dbReference type="SUPFAM" id="SSF53850">
    <property type="entry name" value="Periplasmic binding protein-like II"/>
    <property type="match status" value="1"/>
</dbReference>
<keyword evidence="1 2" id="KW-0732">Signal</keyword>
<gene>
    <name evidence="3" type="ORF">SAMN04487963_3344</name>
</gene>
<dbReference type="RefSeq" id="WP_092025760.1">
    <property type="nucleotide sequence ID" value="NZ_FOUE01000006.1"/>
</dbReference>
<dbReference type="PIRSF" id="PIRSF035859">
    <property type="entry name" value="ABC_tp_sb"/>
    <property type="match status" value="1"/>
</dbReference>